<protein>
    <submittedName>
        <fullName evidence="2">CRISPR-associated protein</fullName>
    </submittedName>
</protein>
<gene>
    <name evidence="2" type="ORF">HGB44_26500</name>
</gene>
<comment type="caution">
    <text evidence="2">The sequence shown here is derived from an EMBL/GenBank/DDBJ whole genome shotgun (WGS) entry which is preliminary data.</text>
</comment>
<accession>A0A7X6MGJ7</accession>
<dbReference type="InterPro" id="IPR011335">
    <property type="entry name" value="Restrct_endonuc-II-like"/>
</dbReference>
<evidence type="ECO:0000313" key="3">
    <source>
        <dbReference type="Proteomes" id="UP000553209"/>
    </source>
</evidence>
<evidence type="ECO:0000256" key="1">
    <source>
        <dbReference type="SAM" id="MobiDB-lite"/>
    </source>
</evidence>
<dbReference type="Proteomes" id="UP000553209">
    <property type="component" value="Unassembled WGS sequence"/>
</dbReference>
<feature type="region of interest" description="Disordered" evidence="1">
    <location>
        <begin position="337"/>
        <end position="373"/>
    </location>
</feature>
<dbReference type="RefSeq" id="WP_061080374.1">
    <property type="nucleotide sequence ID" value="NZ_JAAXPG010000032.1"/>
</dbReference>
<proteinExistence type="predicted"/>
<name>A0A7X6MGJ7_9ACTN</name>
<evidence type="ECO:0000313" key="2">
    <source>
        <dbReference type="EMBL" id="NKZ01194.1"/>
    </source>
</evidence>
<organism evidence="2 3">
    <name type="scientific">Nocardiopsis alborubida</name>
    <dbReference type="NCBI Taxonomy" id="146802"/>
    <lineage>
        <taxon>Bacteria</taxon>
        <taxon>Bacillati</taxon>
        <taxon>Actinomycetota</taxon>
        <taxon>Actinomycetes</taxon>
        <taxon>Streptosporangiales</taxon>
        <taxon>Nocardiopsidaceae</taxon>
        <taxon>Nocardiopsis</taxon>
    </lineage>
</organism>
<dbReference type="Gene3D" id="3.40.50.10770">
    <property type="entry name" value="Hypothetical protein VC1899 like domain (Restriction endonuclease-like)"/>
    <property type="match status" value="1"/>
</dbReference>
<dbReference type="SUPFAM" id="SSF52980">
    <property type="entry name" value="Restriction endonuclease-like"/>
    <property type="match status" value="1"/>
</dbReference>
<keyword evidence="3" id="KW-1185">Reference proteome</keyword>
<feature type="compositionally biased region" description="Pro residues" evidence="1">
    <location>
        <begin position="349"/>
        <end position="361"/>
    </location>
</feature>
<dbReference type="AlphaFoldDB" id="A0A7X6MGJ7"/>
<sequence>MDSPRAAVVLVGQNPTPALLSSLTLRADHLALVASDGTRPLARRVAAAVERLASPESVSVVSVGPDPHDFGPVTDTLAALHRANGGEPWYLDYTGGTKVMSVAAALLHERALPLDRHPRARRWRHYLDAVHDRLRTADGSHPGRPLVSDGVDLRTLAGIHGAHWLEDRDPEPVRLFVQGGRQALQARFPDLSPAARRGVVAEGRVLSHLLRHTRRRSDTEVVGARQVADPRHPGGSVADFDALLRHRHRVLCVEAKTRPEDVVARAGWTVAKARRVFGTAVQVLFVHSGPAVPGLRERVTAYNPALTARSVHVWSLEDLLSRLTSFEDIRRAFFPGLAPSDTGGTPASGPLPAPPEAAEPPPPERHPVPGDGPVLVTSLGGSRLGTLTAVHAHRPARALVLPSRQSVRDRMRESAARTLHAAEHPEAPHADAALLKETGYRDRVRFTPDPVDGSDADAVAAAAHGWIAREQRADPPPPVVADITTGTKAMSLGLALAARRTGACATYQLARRRTVVCLTHGELPLRGRASVDWHLVLPGYTPLHGDGAEGGDGGGSLTGNACRAARTQVDTALLDAARTALVRAASGPVQVWMDSSLTDPEECLTAQERSSLVLTFEDRAVGLTAPGWRRRRDPGGEAREVGRGAWAQSVFAATAHLSTRCDVAGTVVALTRPGGDVSRAVELVDWIAHTDPSLDGEPGRIAFGDPLRPLVTVASPGALPALLDTDVSLL</sequence>
<dbReference type="EMBL" id="JAAXPG010000032">
    <property type="protein sequence ID" value="NKZ01194.1"/>
    <property type="molecule type" value="Genomic_DNA"/>
</dbReference>
<reference evidence="2 3" key="1">
    <citation type="submission" date="2020-04" db="EMBL/GenBank/DDBJ databases">
        <title>MicrobeNet Type strains.</title>
        <authorList>
            <person name="Nicholson A.C."/>
        </authorList>
    </citation>
    <scope>NUCLEOTIDE SEQUENCE [LARGE SCALE GENOMIC DNA]</scope>
    <source>
        <strain evidence="2 3">ATCC 23612</strain>
    </source>
</reference>